<feature type="non-terminal residue" evidence="1">
    <location>
        <position position="85"/>
    </location>
</feature>
<dbReference type="Proteomes" id="UP000234681">
    <property type="component" value="Chromosome 19"/>
</dbReference>
<proteinExistence type="predicted"/>
<sequence length="85" mass="9888">MAWEAPKGTWELLEFFSRGWEYCCGHKRTRLGKVMACQLTQLSRTLRKKKSHTRSTPDPNSESQHILCFGVFLLAPSHSVYLEQF</sequence>
<evidence type="ECO:0000313" key="1">
    <source>
        <dbReference type="EMBL" id="EDL92487.1"/>
    </source>
</evidence>
<dbReference type="EMBL" id="CH473972">
    <property type="protein sequence ID" value="EDL92487.1"/>
    <property type="molecule type" value="Genomic_DNA"/>
</dbReference>
<protein>
    <submittedName>
        <fullName evidence="1">RCG51525, isoform CRA_b</fullName>
    </submittedName>
</protein>
<gene>
    <name evidence="1" type="ORF">rCG_51525</name>
</gene>
<name>A6IZ09_RAT</name>
<reference evidence="2" key="1">
    <citation type="submission" date="2005-09" db="EMBL/GenBank/DDBJ databases">
        <authorList>
            <person name="Mural R.J."/>
            <person name="Li P.W."/>
            <person name="Adams M.D."/>
            <person name="Amanatides P.G."/>
            <person name="Baden-Tillson H."/>
            <person name="Barnstead M."/>
            <person name="Chin S.H."/>
            <person name="Dew I."/>
            <person name="Evans C.A."/>
            <person name="Ferriera S."/>
            <person name="Flanigan M."/>
            <person name="Fosler C."/>
            <person name="Glodek A."/>
            <person name="Gu Z."/>
            <person name="Holt R.A."/>
            <person name="Jennings D."/>
            <person name="Kraft C.L."/>
            <person name="Lu F."/>
            <person name="Nguyen T."/>
            <person name="Nusskern D.R."/>
            <person name="Pfannkoch C.M."/>
            <person name="Sitter C."/>
            <person name="Sutton G.G."/>
            <person name="Venter J.C."/>
            <person name="Wang Z."/>
            <person name="Woodage T."/>
            <person name="Zheng X.H."/>
            <person name="Zhong F."/>
        </authorList>
    </citation>
    <scope>NUCLEOTIDE SEQUENCE [LARGE SCALE GENOMIC DNA]</scope>
    <source>
        <strain>BN</strain>
        <strain evidence="2">Sprague-Dawley</strain>
    </source>
</reference>
<organism evidence="1 2">
    <name type="scientific">Rattus norvegicus</name>
    <name type="common">Rat</name>
    <dbReference type="NCBI Taxonomy" id="10116"/>
    <lineage>
        <taxon>Eukaryota</taxon>
        <taxon>Metazoa</taxon>
        <taxon>Chordata</taxon>
        <taxon>Craniata</taxon>
        <taxon>Vertebrata</taxon>
        <taxon>Euteleostomi</taxon>
        <taxon>Mammalia</taxon>
        <taxon>Eutheria</taxon>
        <taxon>Euarchontoglires</taxon>
        <taxon>Glires</taxon>
        <taxon>Rodentia</taxon>
        <taxon>Myomorpha</taxon>
        <taxon>Muroidea</taxon>
        <taxon>Muridae</taxon>
        <taxon>Murinae</taxon>
        <taxon>Rattus</taxon>
    </lineage>
</organism>
<accession>A6IZ09</accession>
<evidence type="ECO:0000313" key="2">
    <source>
        <dbReference type="Proteomes" id="UP000234681"/>
    </source>
</evidence>
<dbReference type="AlphaFoldDB" id="A6IZ09"/>